<evidence type="ECO:0000256" key="1">
    <source>
        <dbReference type="ARBA" id="ARBA00000085"/>
    </source>
</evidence>
<feature type="domain" description="PAC" evidence="23">
    <location>
        <begin position="506"/>
        <end position="560"/>
    </location>
</feature>
<evidence type="ECO:0000256" key="6">
    <source>
        <dbReference type="ARBA" id="ARBA00022553"/>
    </source>
</evidence>
<dbReference type="Pfam" id="PF00989">
    <property type="entry name" value="PAS"/>
    <property type="match status" value="1"/>
</dbReference>
<evidence type="ECO:0000256" key="10">
    <source>
        <dbReference type="ARBA" id="ARBA00022777"/>
    </source>
</evidence>
<dbReference type="PROSITE" id="PS50109">
    <property type="entry name" value="HIS_KIN"/>
    <property type="match status" value="1"/>
</dbReference>
<keyword evidence="12 19" id="KW-1133">Transmembrane helix</keyword>
<dbReference type="Pfam" id="PF02743">
    <property type="entry name" value="dCache_1"/>
    <property type="match status" value="1"/>
</dbReference>
<dbReference type="InterPro" id="IPR003660">
    <property type="entry name" value="HAMP_dom"/>
</dbReference>
<keyword evidence="6 17" id="KW-0597">Phosphoprotein</keyword>
<dbReference type="InterPro" id="IPR013655">
    <property type="entry name" value="PAS_fold_3"/>
</dbReference>
<dbReference type="InterPro" id="IPR029151">
    <property type="entry name" value="Sensor-like_sf"/>
</dbReference>
<dbReference type="FunFam" id="3.30.565.10:FF:000010">
    <property type="entry name" value="Sensor histidine kinase RcsC"/>
    <property type="match status" value="1"/>
</dbReference>
<dbReference type="SMART" id="SM00086">
    <property type="entry name" value="PAC"/>
    <property type="match status" value="4"/>
</dbReference>
<keyword evidence="8 19" id="KW-0812">Transmembrane</keyword>
<evidence type="ECO:0000256" key="9">
    <source>
        <dbReference type="ARBA" id="ARBA00022741"/>
    </source>
</evidence>
<dbReference type="InterPro" id="IPR003661">
    <property type="entry name" value="HisK_dim/P_dom"/>
</dbReference>
<sequence length="1446" mass="162412">MRLVLIVPFVLQTVGAVGLTGYLSFQSGQKSVNQLAEQLMTEVGDRVDQTLTTYLATPHLVNQLNLDAIDRGDLKLDLNRYDPQREKYLWQQMRQFGNLSWISLGAEVDGAYSGAHREYGSPDVEIAVANQSTQSQVIYYSMNDRGERITPVKVQPKPYDSRQRPWYKAAAMAGKAAWTGIYSGYTTDTVFIAASQPIYGASGKLLGVSSADLSLQNLQNFLKQTYVSQSGHVFIIERSGELVVSSSQESAFGAGQSGAGQFRRQAIDSQVPAIQAAARHIHRLKPVSEVSNRSNFRFQEAEQRYFAKVLPLSASGFNSANLKISHLPDWLIVVVVPEADFMAQVNENMSRTVLLCIAALLLAIGSGILTAQWITAPLLRLQQAVQEVAAGEFDRPVEIHRSGEFGELARSFNQMKVQLKTFLTAFEQSERKIAQLLESLPIGVSTLDANGTLTYMNPAGQELIPPGVVPGAAHKDFPEIYQLYRAGTEELYPHEQLPGARALKGEFVANQLIEVRRQDEVILLEVRSAPIFDEMGQVISAITVFQDISDRQRAEAAIQRSEEQLRLTMEFGQIASWNWHIATGDNTWNDKTYTVLDYRLGSIEPTYKHWRDRVHPEDLGRVEQAIFAALKSRTDYRAEYRILWPDGSLHWLLGQGRGIYDQTGKAVRMAGVLIDITDRKTAEAALQDSEARFRRLAENVPGVIYRYIMHPDGTDQFTYISPRCSEIFEVEADAVRQSSNTLWRLIHTEDAINLKTLAPIAIRALQPWSIDYRITTPSGKVKWLQNFAAPDVQPDGNVYWDGVVIDISDRKQIEQLLSDYNRTLEVQVQERTEALQRSEATYRAILEDQTEFIVKLDADGMITYANEVYCRRFGLNRQALLGHHYVPVVSQLDRDYVTECFMALRPENPVVTVENRGVTCQGERWAQWINRGFFDQHGNLIAIQSVGRDIHERKQAEAELRQAKEAAEAANKAKSIFLANMSHELRTPLNAIIGFSQLMTRDRLTPQQHKQLQTINRNGEYLLQLINDVLSIAKIEAGRTSLQENSFDLYALLKDIEEMFSLRAQVKGIQLSCHRHSGVPQFIQTDDRKLRQILTNLLANAIKFTERGFIRLQVSRLQEEDSNQEVLLFTVEDTGSGIAPEEIDGLFDAFVQAQAGLSSKQGTGLGLTLCRRFLNLMGGKIFVNSCLGKGSAFQFTLPFVPSAPVANLGLSSDQVKLAPNQPTYRILVVDDTEANAQLMVSWLMAAGFEVQTAHNGKMAIALWETYAPHLIWMDMRMPVMDGLEATRQIRAREAEFLPQLCPTPTKIIAITATVFEEEQQQIMAVGCDDFVGKPCSEAVFLETIRHHLDVQYLYEASEAYVPLKNMTSDVSAYLDAFQQLHALQAMPPEWLSQLNLAARSADEKAIAQLLKDLSEEHYGLRKAIAQLVSEFQLEHLIKLTQSPQSR</sequence>
<dbReference type="SMART" id="SM00388">
    <property type="entry name" value="HisKA"/>
    <property type="match status" value="1"/>
</dbReference>
<evidence type="ECO:0000256" key="5">
    <source>
        <dbReference type="ARBA" id="ARBA00022475"/>
    </source>
</evidence>
<name>A0A951QD55_9CYAN</name>
<evidence type="ECO:0000259" key="23">
    <source>
        <dbReference type="PROSITE" id="PS50113"/>
    </source>
</evidence>
<feature type="domain" description="Response regulatory" evidence="21">
    <location>
        <begin position="1225"/>
        <end position="1348"/>
    </location>
</feature>
<feature type="transmembrane region" description="Helical" evidence="19">
    <location>
        <begin position="352"/>
        <end position="374"/>
    </location>
</feature>
<keyword evidence="7" id="KW-0808">Transferase</keyword>
<dbReference type="InterPro" id="IPR036097">
    <property type="entry name" value="HisK_dim/P_sf"/>
</dbReference>
<keyword evidence="13" id="KW-0902">Two-component regulatory system</keyword>
<dbReference type="PROSITE" id="PS50110">
    <property type="entry name" value="RESPONSE_REGULATORY"/>
    <property type="match status" value="1"/>
</dbReference>
<organism evidence="25 26">
    <name type="scientific">Drouetiella hepatica Uher 2000/2452</name>
    <dbReference type="NCBI Taxonomy" id="904376"/>
    <lineage>
        <taxon>Bacteria</taxon>
        <taxon>Bacillati</taxon>
        <taxon>Cyanobacteriota</taxon>
        <taxon>Cyanophyceae</taxon>
        <taxon>Oculatellales</taxon>
        <taxon>Oculatellaceae</taxon>
        <taxon>Drouetiella</taxon>
    </lineage>
</organism>
<dbReference type="SUPFAM" id="SSF158472">
    <property type="entry name" value="HAMP domain-like"/>
    <property type="match status" value="1"/>
</dbReference>
<dbReference type="PROSITE" id="PS50112">
    <property type="entry name" value="PAS"/>
    <property type="match status" value="2"/>
</dbReference>
<reference evidence="25" key="2">
    <citation type="journal article" date="2022" name="Microbiol. Resour. Announc.">
        <title>Metagenome Sequencing to Explore Phylogenomics of Terrestrial Cyanobacteria.</title>
        <authorList>
            <person name="Ward R.D."/>
            <person name="Stajich J.E."/>
            <person name="Johansen J.R."/>
            <person name="Huntemann M."/>
            <person name="Clum A."/>
            <person name="Foster B."/>
            <person name="Foster B."/>
            <person name="Roux S."/>
            <person name="Palaniappan K."/>
            <person name="Varghese N."/>
            <person name="Mukherjee S."/>
            <person name="Reddy T.B.K."/>
            <person name="Daum C."/>
            <person name="Copeland A."/>
            <person name="Chen I.A."/>
            <person name="Ivanova N.N."/>
            <person name="Kyrpides N.C."/>
            <person name="Shapiro N."/>
            <person name="Eloe-Fadrosh E.A."/>
            <person name="Pietrasiak N."/>
        </authorList>
    </citation>
    <scope>NUCLEOTIDE SEQUENCE</scope>
    <source>
        <strain evidence="25">UHER 2000/2452</strain>
    </source>
</reference>
<reference evidence="25" key="1">
    <citation type="submission" date="2021-05" db="EMBL/GenBank/DDBJ databases">
        <authorList>
            <person name="Pietrasiak N."/>
            <person name="Ward R."/>
            <person name="Stajich J.E."/>
            <person name="Kurbessoian T."/>
        </authorList>
    </citation>
    <scope>NUCLEOTIDE SEQUENCE</scope>
    <source>
        <strain evidence="25">UHER 2000/2452</strain>
    </source>
</reference>
<dbReference type="GO" id="GO:0005524">
    <property type="term" value="F:ATP binding"/>
    <property type="evidence" value="ECO:0007669"/>
    <property type="project" value="UniProtKB-KW"/>
</dbReference>
<feature type="domain" description="PAS" evidence="22">
    <location>
        <begin position="429"/>
        <end position="464"/>
    </location>
</feature>
<dbReference type="SMART" id="SM00387">
    <property type="entry name" value="HATPase_c"/>
    <property type="match status" value="1"/>
</dbReference>
<evidence type="ECO:0000256" key="15">
    <source>
        <dbReference type="ARBA" id="ARBA00023306"/>
    </source>
</evidence>
<dbReference type="InterPro" id="IPR036890">
    <property type="entry name" value="HATPase_C_sf"/>
</dbReference>
<dbReference type="SUPFAM" id="SSF47384">
    <property type="entry name" value="Homodimeric domain of signal transducing histidine kinase"/>
    <property type="match status" value="1"/>
</dbReference>
<dbReference type="InterPro" id="IPR001789">
    <property type="entry name" value="Sig_transdc_resp-reg_receiver"/>
</dbReference>
<evidence type="ECO:0000256" key="3">
    <source>
        <dbReference type="ARBA" id="ARBA00006402"/>
    </source>
</evidence>
<dbReference type="Gene3D" id="3.40.50.2300">
    <property type="match status" value="1"/>
</dbReference>
<dbReference type="GO" id="GO:0005886">
    <property type="term" value="C:plasma membrane"/>
    <property type="evidence" value="ECO:0007669"/>
    <property type="project" value="UniProtKB-SubCell"/>
</dbReference>
<feature type="coiled-coil region" evidence="18">
    <location>
        <begin position="946"/>
        <end position="973"/>
    </location>
</feature>
<dbReference type="Pfam" id="PF00512">
    <property type="entry name" value="HisKA"/>
    <property type="match status" value="1"/>
</dbReference>
<dbReference type="SMART" id="SM00448">
    <property type="entry name" value="REC"/>
    <property type="match status" value="1"/>
</dbReference>
<evidence type="ECO:0000256" key="14">
    <source>
        <dbReference type="ARBA" id="ARBA00023136"/>
    </source>
</evidence>
<dbReference type="GO" id="GO:0006355">
    <property type="term" value="P:regulation of DNA-templated transcription"/>
    <property type="evidence" value="ECO:0007669"/>
    <property type="project" value="InterPro"/>
</dbReference>
<feature type="domain" description="PAC" evidence="23">
    <location>
        <begin position="636"/>
        <end position="688"/>
    </location>
</feature>
<evidence type="ECO:0000256" key="13">
    <source>
        <dbReference type="ARBA" id="ARBA00023012"/>
    </source>
</evidence>
<dbReference type="InterPro" id="IPR000700">
    <property type="entry name" value="PAS-assoc_C"/>
</dbReference>
<dbReference type="SUPFAM" id="SSF52172">
    <property type="entry name" value="CheY-like"/>
    <property type="match status" value="1"/>
</dbReference>
<dbReference type="PROSITE" id="PS50113">
    <property type="entry name" value="PAC"/>
    <property type="match status" value="4"/>
</dbReference>
<feature type="domain" description="PAC" evidence="23">
    <location>
        <begin position="768"/>
        <end position="819"/>
    </location>
</feature>
<keyword evidence="9" id="KW-0547">Nucleotide-binding</keyword>
<dbReference type="Gene3D" id="1.10.287.130">
    <property type="match status" value="1"/>
</dbReference>
<evidence type="ECO:0000256" key="12">
    <source>
        <dbReference type="ARBA" id="ARBA00022989"/>
    </source>
</evidence>
<proteinExistence type="inferred from homology"/>
<gene>
    <name evidence="25" type="ORF">KME15_17000</name>
</gene>
<dbReference type="Gene3D" id="3.30.565.10">
    <property type="entry name" value="Histidine kinase-like ATPase, C-terminal domain"/>
    <property type="match status" value="1"/>
</dbReference>
<feature type="domain" description="Histidine kinase" evidence="20">
    <location>
        <begin position="980"/>
        <end position="1201"/>
    </location>
</feature>
<dbReference type="Proteomes" id="UP000757435">
    <property type="component" value="Unassembled WGS sequence"/>
</dbReference>
<dbReference type="NCBIfam" id="TIGR00229">
    <property type="entry name" value="sensory_box"/>
    <property type="match status" value="3"/>
</dbReference>
<dbReference type="InterPro" id="IPR004358">
    <property type="entry name" value="Sig_transdc_His_kin-like_C"/>
</dbReference>
<evidence type="ECO:0000256" key="18">
    <source>
        <dbReference type="SAM" id="Coils"/>
    </source>
</evidence>
<dbReference type="PANTHER" id="PTHR43047">
    <property type="entry name" value="TWO-COMPONENT HISTIDINE PROTEIN KINASE"/>
    <property type="match status" value="1"/>
</dbReference>
<dbReference type="SUPFAM" id="SSF103190">
    <property type="entry name" value="Sensory domain-like"/>
    <property type="match status" value="1"/>
</dbReference>
<dbReference type="Pfam" id="PF00672">
    <property type="entry name" value="HAMP"/>
    <property type="match status" value="1"/>
</dbReference>
<evidence type="ECO:0000259" key="20">
    <source>
        <dbReference type="PROSITE" id="PS50109"/>
    </source>
</evidence>
<dbReference type="PRINTS" id="PR00344">
    <property type="entry name" value="BCTRLSENSOR"/>
</dbReference>
<dbReference type="InterPro" id="IPR013656">
    <property type="entry name" value="PAS_4"/>
</dbReference>
<dbReference type="PROSITE" id="PS50885">
    <property type="entry name" value="HAMP"/>
    <property type="match status" value="1"/>
</dbReference>
<keyword evidence="18" id="KW-0175">Coiled coil</keyword>
<evidence type="ECO:0000256" key="19">
    <source>
        <dbReference type="SAM" id="Phobius"/>
    </source>
</evidence>
<evidence type="ECO:0000256" key="7">
    <source>
        <dbReference type="ARBA" id="ARBA00022679"/>
    </source>
</evidence>
<dbReference type="InterPro" id="IPR033479">
    <property type="entry name" value="dCache_1"/>
</dbReference>
<feature type="domain" description="PAC" evidence="23">
    <location>
        <begin position="911"/>
        <end position="962"/>
    </location>
</feature>
<evidence type="ECO:0000256" key="4">
    <source>
        <dbReference type="ARBA" id="ARBA00012438"/>
    </source>
</evidence>
<dbReference type="SUPFAM" id="SSF55785">
    <property type="entry name" value="PYP-like sensor domain (PAS domain)"/>
    <property type="match status" value="4"/>
</dbReference>
<dbReference type="Gene3D" id="6.10.340.10">
    <property type="match status" value="1"/>
</dbReference>
<comment type="subcellular location">
    <subcellularLocation>
        <location evidence="2">Cell membrane</location>
        <topology evidence="2">Multi-pass membrane protein</topology>
    </subcellularLocation>
</comment>
<dbReference type="InterPro" id="IPR003594">
    <property type="entry name" value="HATPase_dom"/>
</dbReference>
<keyword evidence="15" id="KW-0131">Cell cycle</keyword>
<dbReference type="Gene3D" id="2.10.70.100">
    <property type="match status" value="1"/>
</dbReference>
<dbReference type="CDD" id="cd00082">
    <property type="entry name" value="HisKA"/>
    <property type="match status" value="1"/>
</dbReference>
<evidence type="ECO:0000256" key="17">
    <source>
        <dbReference type="PROSITE-ProRule" id="PRU00169"/>
    </source>
</evidence>
<comment type="catalytic activity">
    <reaction evidence="1">
        <text>ATP + protein L-histidine = ADP + protein N-phospho-L-histidine.</text>
        <dbReference type="EC" id="2.7.13.3"/>
    </reaction>
</comment>
<dbReference type="GO" id="GO:0000155">
    <property type="term" value="F:phosphorelay sensor kinase activity"/>
    <property type="evidence" value="ECO:0007669"/>
    <property type="project" value="InterPro"/>
</dbReference>
<dbReference type="Gene3D" id="3.30.450.20">
    <property type="entry name" value="PAS domain"/>
    <property type="match status" value="5"/>
</dbReference>
<comment type="caution">
    <text evidence="25">The sequence shown here is derived from an EMBL/GenBank/DDBJ whole genome shotgun (WGS) entry which is preliminary data.</text>
</comment>
<dbReference type="CDD" id="cd00130">
    <property type="entry name" value="PAS"/>
    <property type="match status" value="3"/>
</dbReference>
<dbReference type="InterPro" id="IPR035965">
    <property type="entry name" value="PAS-like_dom_sf"/>
</dbReference>
<keyword evidence="11" id="KW-0067">ATP-binding</keyword>
<accession>A0A951QD55</accession>
<evidence type="ECO:0000259" key="22">
    <source>
        <dbReference type="PROSITE" id="PS50112"/>
    </source>
</evidence>
<dbReference type="InterPro" id="IPR013767">
    <property type="entry name" value="PAS_fold"/>
</dbReference>
<feature type="domain" description="PAS" evidence="22">
    <location>
        <begin position="838"/>
        <end position="886"/>
    </location>
</feature>
<dbReference type="InterPro" id="IPR005467">
    <property type="entry name" value="His_kinase_dom"/>
</dbReference>
<evidence type="ECO:0000256" key="8">
    <source>
        <dbReference type="ARBA" id="ARBA00022692"/>
    </source>
</evidence>
<dbReference type="Pfam" id="PF02518">
    <property type="entry name" value="HATPase_c"/>
    <property type="match status" value="1"/>
</dbReference>
<dbReference type="Pfam" id="PF08447">
    <property type="entry name" value="PAS_3"/>
    <property type="match status" value="2"/>
</dbReference>
<dbReference type="InterPro" id="IPR001610">
    <property type="entry name" value="PAC"/>
</dbReference>
<evidence type="ECO:0000259" key="24">
    <source>
        <dbReference type="PROSITE" id="PS50885"/>
    </source>
</evidence>
<feature type="domain" description="HAMP" evidence="24">
    <location>
        <begin position="372"/>
        <end position="424"/>
    </location>
</feature>
<evidence type="ECO:0000313" key="26">
    <source>
        <dbReference type="Proteomes" id="UP000757435"/>
    </source>
</evidence>
<dbReference type="EMBL" id="JAHHHD010000020">
    <property type="protein sequence ID" value="MBW4660374.1"/>
    <property type="molecule type" value="Genomic_DNA"/>
</dbReference>
<keyword evidence="5" id="KW-1003">Cell membrane</keyword>
<dbReference type="CDD" id="cd16922">
    <property type="entry name" value="HATPase_EvgS-ArcB-TorS-like"/>
    <property type="match status" value="1"/>
</dbReference>
<dbReference type="SMART" id="SM00091">
    <property type="entry name" value="PAS"/>
    <property type="match status" value="3"/>
</dbReference>
<evidence type="ECO:0000259" key="21">
    <source>
        <dbReference type="PROSITE" id="PS50110"/>
    </source>
</evidence>
<evidence type="ECO:0000256" key="11">
    <source>
        <dbReference type="ARBA" id="ARBA00022840"/>
    </source>
</evidence>
<protein>
    <recommendedName>
        <fullName evidence="16">Circadian input-output histidine kinase CikA</fullName>
        <ecNumber evidence="4">2.7.13.3</ecNumber>
    </recommendedName>
</protein>
<dbReference type="EC" id="2.7.13.3" evidence="4"/>
<dbReference type="CDD" id="cd06225">
    <property type="entry name" value="HAMP"/>
    <property type="match status" value="1"/>
</dbReference>
<feature type="modified residue" description="4-aspartylphosphate" evidence="17">
    <location>
        <position position="1274"/>
    </location>
</feature>
<dbReference type="Pfam" id="PF08448">
    <property type="entry name" value="PAS_4"/>
    <property type="match status" value="1"/>
</dbReference>
<keyword evidence="10" id="KW-0418">Kinase</keyword>
<dbReference type="Pfam" id="PF00072">
    <property type="entry name" value="Response_reg"/>
    <property type="match status" value="1"/>
</dbReference>
<dbReference type="CDD" id="cd17546">
    <property type="entry name" value="REC_hyHK_CKI1_RcsC-like"/>
    <property type="match status" value="1"/>
</dbReference>
<evidence type="ECO:0000313" key="25">
    <source>
        <dbReference type="EMBL" id="MBW4660374.1"/>
    </source>
</evidence>
<comment type="similarity">
    <text evidence="3">In the N-terminal section; belongs to the phytochrome family.</text>
</comment>
<dbReference type="SUPFAM" id="SSF55874">
    <property type="entry name" value="ATPase domain of HSP90 chaperone/DNA topoisomerase II/histidine kinase"/>
    <property type="match status" value="1"/>
</dbReference>
<evidence type="ECO:0000256" key="16">
    <source>
        <dbReference type="ARBA" id="ARBA00074306"/>
    </source>
</evidence>
<evidence type="ECO:0000256" key="2">
    <source>
        <dbReference type="ARBA" id="ARBA00004651"/>
    </source>
</evidence>
<dbReference type="SMART" id="SM00304">
    <property type="entry name" value="HAMP"/>
    <property type="match status" value="1"/>
</dbReference>
<dbReference type="InterPro" id="IPR011006">
    <property type="entry name" value="CheY-like_superfamily"/>
</dbReference>
<dbReference type="FunFam" id="1.10.287.130:FF:000038">
    <property type="entry name" value="Sensory transduction histidine kinase"/>
    <property type="match status" value="1"/>
</dbReference>
<keyword evidence="14 19" id="KW-0472">Membrane</keyword>
<dbReference type="InterPro" id="IPR000014">
    <property type="entry name" value="PAS"/>
</dbReference>